<sequence length="279" mass="29616">MSPNFELPAWLEAFRPDDELYARAYEETPAPLRALLKTAMAFAFHRFGMQDDESESSFSCARAGFSRTEYARPAAWALAVTGADFASPARFLAATVPAVLAGVPRVLVVSASPFAPPVAAALELAGLEDSFLMDAEGLASLYEDLRAFSPEGRVMLFPGPEGCDAGMKDLLHTAVSDGTAVYRDRGAPRILSLYKGEGGNGVPSAAEVEKRLLWMHPDAELLDAPAPGAGAVFTPEPSAAPCRAPLIAGPGMEGLWTGPSPEFFRTRALCAQLVQEIPS</sequence>
<dbReference type="SUPFAM" id="SSF53720">
    <property type="entry name" value="ALDH-like"/>
    <property type="match status" value="1"/>
</dbReference>
<dbReference type="RefSeq" id="WP_304124300.1">
    <property type="nucleotide sequence ID" value="NZ_DYZA01000255.1"/>
</dbReference>
<gene>
    <name evidence="1" type="ORF">K8W16_12270</name>
</gene>
<dbReference type="Gene3D" id="3.40.50.1980">
    <property type="entry name" value="Nitrogenase molybdenum iron protein domain"/>
    <property type="match status" value="1"/>
</dbReference>
<accession>A0A921DSQ9</accession>
<dbReference type="Proteomes" id="UP000698963">
    <property type="component" value="Unassembled WGS sequence"/>
</dbReference>
<organism evidence="1 2">
    <name type="scientific">Mailhella massiliensis</name>
    <dbReference type="NCBI Taxonomy" id="1903261"/>
    <lineage>
        <taxon>Bacteria</taxon>
        <taxon>Pseudomonadati</taxon>
        <taxon>Thermodesulfobacteriota</taxon>
        <taxon>Desulfovibrionia</taxon>
        <taxon>Desulfovibrionales</taxon>
        <taxon>Desulfovibrionaceae</taxon>
        <taxon>Mailhella</taxon>
    </lineage>
</organism>
<dbReference type="GO" id="GO:0016491">
    <property type="term" value="F:oxidoreductase activity"/>
    <property type="evidence" value="ECO:0007669"/>
    <property type="project" value="InterPro"/>
</dbReference>
<reference evidence="1" key="1">
    <citation type="journal article" date="2021" name="PeerJ">
        <title>Extensive microbial diversity within the chicken gut microbiome revealed by metagenomics and culture.</title>
        <authorList>
            <person name="Gilroy R."/>
            <person name="Ravi A."/>
            <person name="Getino M."/>
            <person name="Pursley I."/>
            <person name="Horton D.L."/>
            <person name="Alikhan N.F."/>
            <person name="Baker D."/>
            <person name="Gharbi K."/>
            <person name="Hall N."/>
            <person name="Watson M."/>
            <person name="Adriaenssens E.M."/>
            <person name="Foster-Nyarko E."/>
            <person name="Jarju S."/>
            <person name="Secka A."/>
            <person name="Antonio M."/>
            <person name="Oren A."/>
            <person name="Chaudhuri R.R."/>
            <person name="La Ragione R."/>
            <person name="Hildebrand F."/>
            <person name="Pallen M.J."/>
        </authorList>
    </citation>
    <scope>NUCLEOTIDE SEQUENCE</scope>
    <source>
        <strain evidence="1">ChiGjej2B2-19336</strain>
    </source>
</reference>
<proteinExistence type="predicted"/>
<dbReference type="EMBL" id="DYZA01000255">
    <property type="protein sequence ID" value="HJD98403.1"/>
    <property type="molecule type" value="Genomic_DNA"/>
</dbReference>
<dbReference type="AlphaFoldDB" id="A0A921DSQ9"/>
<name>A0A921DSQ9_9BACT</name>
<dbReference type="InterPro" id="IPR016161">
    <property type="entry name" value="Ald_DH/histidinol_DH"/>
</dbReference>
<evidence type="ECO:0000313" key="1">
    <source>
        <dbReference type="EMBL" id="HJD98403.1"/>
    </source>
</evidence>
<evidence type="ECO:0000313" key="2">
    <source>
        <dbReference type="Proteomes" id="UP000698963"/>
    </source>
</evidence>
<protein>
    <submittedName>
        <fullName evidence="1">Uncharacterized protein</fullName>
    </submittedName>
</protein>
<comment type="caution">
    <text evidence="1">The sequence shown here is derived from an EMBL/GenBank/DDBJ whole genome shotgun (WGS) entry which is preliminary data.</text>
</comment>
<reference evidence="1" key="2">
    <citation type="submission" date="2021-09" db="EMBL/GenBank/DDBJ databases">
        <authorList>
            <person name="Gilroy R."/>
        </authorList>
    </citation>
    <scope>NUCLEOTIDE SEQUENCE</scope>
    <source>
        <strain evidence="1">ChiGjej2B2-19336</strain>
    </source>
</reference>